<name>W6EC43_9CAUD</name>
<evidence type="ECO:0000313" key="2">
    <source>
        <dbReference type="Proteomes" id="UP000019367"/>
    </source>
</evidence>
<evidence type="ECO:0000313" key="1">
    <source>
        <dbReference type="EMBL" id="AHJ10757.1"/>
    </source>
</evidence>
<protein>
    <submittedName>
        <fullName evidence="1">Uncharacterized protein</fullName>
    </submittedName>
</protein>
<sequence length="78" mass="9022">MARMNDNSTYVGRWTTAKLFAELNKSANLESFSMSDMNGIATKRGNECANAIREATRLYRETWMQPIINELERRFNKG</sequence>
<organism evidence="1 2">
    <name type="scientific">Rhizobium phage vB_RglS_P106B</name>
    <dbReference type="NCBI Taxonomy" id="1458697"/>
    <lineage>
        <taxon>Viruses</taxon>
        <taxon>Duplodnaviria</taxon>
        <taxon>Heunggongvirae</taxon>
        <taxon>Uroviricota</taxon>
        <taxon>Caudoviricetes</taxon>
        <taxon>Rigallicvirus</taxon>
        <taxon>Rigallicvirus P106B</taxon>
    </lineage>
</organism>
<dbReference type="Proteomes" id="UP000019367">
    <property type="component" value="Segment"/>
</dbReference>
<gene>
    <name evidence="1" type="ORF">P106B_74</name>
</gene>
<dbReference type="EMBL" id="KF977490">
    <property type="protein sequence ID" value="AHJ10757.1"/>
    <property type="molecule type" value="Genomic_DNA"/>
</dbReference>
<dbReference type="RefSeq" id="YP_009006000.1">
    <property type="nucleotide sequence ID" value="NC_023566.1"/>
</dbReference>
<keyword evidence="2" id="KW-1185">Reference proteome</keyword>
<accession>W6EC43</accession>
<proteinExistence type="predicted"/>
<dbReference type="KEGG" id="vg:18503020"/>
<dbReference type="GeneID" id="18503020"/>
<reference evidence="1 2" key="1">
    <citation type="journal article" date="2015" name="Microbiology">
        <title>Genomic and phenotypic characterization of Rhizobium gallicum phage vB_RglS_P106B.</title>
        <authorList>
            <person name="Halmillawewa A.P."/>
            <person name="Restrepo-Cordoba M."/>
            <person name="Yost C.K."/>
            <person name="Hynes M.F."/>
        </authorList>
    </citation>
    <scope>NUCLEOTIDE SEQUENCE [LARGE SCALE GENOMIC DNA]</scope>
</reference>